<comment type="similarity">
    <text evidence="3">Belongs to the AB hydrolase superfamily. MetX family.</text>
</comment>
<comment type="similarity">
    <text evidence="2">Belongs to the dynein light intermediate chain family.</text>
</comment>
<keyword evidence="5" id="KW-0493">Microtubule</keyword>
<dbReference type="InterPro" id="IPR027417">
    <property type="entry name" value="P-loop_NTPase"/>
</dbReference>
<organism evidence="12 13">
    <name type="scientific">Pythium insidiosum</name>
    <name type="common">Pythiosis disease agent</name>
    <dbReference type="NCBI Taxonomy" id="114742"/>
    <lineage>
        <taxon>Eukaryota</taxon>
        <taxon>Sar</taxon>
        <taxon>Stramenopiles</taxon>
        <taxon>Oomycota</taxon>
        <taxon>Peronosporomycetes</taxon>
        <taxon>Pythiales</taxon>
        <taxon>Pythiaceae</taxon>
        <taxon>Pythium</taxon>
    </lineage>
</organism>
<protein>
    <recommendedName>
        <fullName evidence="11">AB hydrolase-1 domain-containing protein</fullName>
    </recommendedName>
</protein>
<dbReference type="HAMAP" id="MF_00296">
    <property type="entry name" value="MetX_acyltransf"/>
    <property type="match status" value="1"/>
</dbReference>
<evidence type="ECO:0000256" key="7">
    <source>
        <dbReference type="ARBA" id="ARBA00023175"/>
    </source>
</evidence>
<feature type="compositionally biased region" description="Acidic residues" evidence="10">
    <location>
        <begin position="68"/>
        <end position="77"/>
    </location>
</feature>
<dbReference type="Gene3D" id="1.25.40.10">
    <property type="entry name" value="Tetratricopeptide repeat domain"/>
    <property type="match status" value="1"/>
</dbReference>
<dbReference type="Gene3D" id="3.40.50.300">
    <property type="entry name" value="P-loop containing nucleotide triphosphate hydrolases"/>
    <property type="match status" value="1"/>
</dbReference>
<evidence type="ECO:0000313" key="12">
    <source>
        <dbReference type="EMBL" id="KAJ0401470.1"/>
    </source>
</evidence>
<dbReference type="GO" id="GO:0009086">
    <property type="term" value="P:methionine biosynthetic process"/>
    <property type="evidence" value="ECO:0007669"/>
    <property type="project" value="TreeGrafter"/>
</dbReference>
<dbReference type="InterPro" id="IPR008220">
    <property type="entry name" value="HAT_MetX-like"/>
</dbReference>
<comment type="subcellular location">
    <subcellularLocation>
        <location evidence="1">Cytoplasm</location>
        <location evidence="1">Cytoskeleton</location>
    </subcellularLocation>
</comment>
<evidence type="ECO:0000256" key="4">
    <source>
        <dbReference type="ARBA" id="ARBA00022490"/>
    </source>
</evidence>
<dbReference type="GO" id="GO:0030286">
    <property type="term" value="C:dynein complex"/>
    <property type="evidence" value="ECO:0007669"/>
    <property type="project" value="UniProtKB-KW"/>
</dbReference>
<dbReference type="PANTHER" id="PTHR32268">
    <property type="entry name" value="HOMOSERINE O-ACETYLTRANSFERASE"/>
    <property type="match status" value="1"/>
</dbReference>
<dbReference type="SUPFAM" id="SSF48452">
    <property type="entry name" value="TPR-like"/>
    <property type="match status" value="1"/>
</dbReference>
<feature type="region of interest" description="Disordered" evidence="10">
    <location>
        <begin position="18"/>
        <end position="136"/>
    </location>
</feature>
<proteinExistence type="inferred from homology"/>
<dbReference type="EMBL" id="JAKCXM010000127">
    <property type="protein sequence ID" value="KAJ0401470.1"/>
    <property type="molecule type" value="Genomic_DNA"/>
</dbReference>
<dbReference type="PANTHER" id="PTHR32268:SF16">
    <property type="entry name" value="SERINE O-SUCCINYLTRANSFERASE"/>
    <property type="match status" value="1"/>
</dbReference>
<feature type="compositionally biased region" description="Polar residues" evidence="10">
    <location>
        <begin position="730"/>
        <end position="741"/>
    </location>
</feature>
<comment type="caution">
    <text evidence="12">The sequence shown here is derived from an EMBL/GenBank/DDBJ whole genome shotgun (WGS) entry which is preliminary data.</text>
</comment>
<keyword evidence="8" id="KW-0206">Cytoskeleton</keyword>
<dbReference type="GO" id="GO:0005874">
    <property type="term" value="C:microtubule"/>
    <property type="evidence" value="ECO:0007669"/>
    <property type="project" value="UniProtKB-KW"/>
</dbReference>
<dbReference type="InterPro" id="IPR022780">
    <property type="entry name" value="Dynein_light_int_chain"/>
</dbReference>
<evidence type="ECO:0000256" key="2">
    <source>
        <dbReference type="ARBA" id="ARBA00006831"/>
    </source>
</evidence>
<feature type="domain" description="AB hydrolase-1" evidence="11">
    <location>
        <begin position="335"/>
        <end position="635"/>
    </location>
</feature>
<dbReference type="GO" id="GO:0009092">
    <property type="term" value="P:homoserine metabolic process"/>
    <property type="evidence" value="ECO:0007669"/>
    <property type="project" value="TreeGrafter"/>
</dbReference>
<evidence type="ECO:0000256" key="6">
    <source>
        <dbReference type="ARBA" id="ARBA00023017"/>
    </source>
</evidence>
<feature type="compositionally biased region" description="Acidic residues" evidence="10">
    <location>
        <begin position="85"/>
        <end position="107"/>
    </location>
</feature>
<dbReference type="AlphaFoldDB" id="A0AAD5M3C8"/>
<name>A0AAD5M3C8_PYTIN</name>
<feature type="compositionally biased region" description="Basic residues" evidence="10">
    <location>
        <begin position="116"/>
        <end position="134"/>
    </location>
</feature>
<dbReference type="Pfam" id="PF05783">
    <property type="entry name" value="DLIC"/>
    <property type="match status" value="2"/>
</dbReference>
<dbReference type="InterPro" id="IPR011990">
    <property type="entry name" value="TPR-like_helical_dom_sf"/>
</dbReference>
<feature type="repeat" description="TPR" evidence="9">
    <location>
        <begin position="252"/>
        <end position="285"/>
    </location>
</feature>
<feature type="region of interest" description="Disordered" evidence="10">
    <location>
        <begin position="718"/>
        <end position="741"/>
    </location>
</feature>
<accession>A0AAD5M3C8</accession>
<evidence type="ECO:0000256" key="10">
    <source>
        <dbReference type="SAM" id="MobiDB-lite"/>
    </source>
</evidence>
<keyword evidence="9" id="KW-0802">TPR repeat</keyword>
<dbReference type="Gene3D" id="3.40.50.1820">
    <property type="entry name" value="alpha/beta hydrolase"/>
    <property type="match status" value="1"/>
</dbReference>
<dbReference type="InterPro" id="IPR019734">
    <property type="entry name" value="TPR_rpt"/>
</dbReference>
<evidence type="ECO:0000256" key="1">
    <source>
        <dbReference type="ARBA" id="ARBA00004245"/>
    </source>
</evidence>
<dbReference type="PRINTS" id="PR00449">
    <property type="entry name" value="RASTRNSFRMNG"/>
</dbReference>
<keyword evidence="7" id="KW-0505">Motor protein</keyword>
<keyword evidence="4" id="KW-0963">Cytoplasm</keyword>
<dbReference type="Proteomes" id="UP001209570">
    <property type="component" value="Unassembled WGS sequence"/>
</dbReference>
<dbReference type="SMART" id="SM00028">
    <property type="entry name" value="TPR"/>
    <property type="match status" value="3"/>
</dbReference>
<dbReference type="NCBIfam" id="TIGR01392">
    <property type="entry name" value="homoserO_Ac_trn"/>
    <property type="match status" value="1"/>
</dbReference>
<dbReference type="NCBIfam" id="NF001209">
    <property type="entry name" value="PRK00175.1"/>
    <property type="match status" value="1"/>
</dbReference>
<sequence>MSYFRSLLEAAMGNDEMPAHIEQYEEAVDASAAIDDPDTEASSGGGAESSGRARPSRRARRPVRVERDDADELDSADEAYAPGSSDEDYDVAEDGDEEEEEEEENDSDIERQLWGRSRKRRRGRGSGRRVRSGKRVLASKVPPELAGVLGEANMLYASHQYDDAIALLKDFIKKAPTIPDPYHTLGMIYEDRQDRTKALQFFLIACTNEGEDDEEDDEDDNGPFAFLQQYERVRLTPENVERCGIDKKYLQLEAWYNMGRAHQQLGLFHLAIPMYERVLRFFELDETAAKEPLRRNKYRSILEGEFPLVCGGSLPEVQIEWEQWGDHTLPGNRTILVLPSFSHSSHAASNRDDPRPGWWQKMVGPGKAINTSYWRVICPSVLGSPFGATSPLATDPRTGKPYRASFPQITPADMAACHAKLLDDLGIERVHTVVGGSMGGMQALEFAAQFPDRLDRLVAIACTAQTTPGTVAFRRVQRQAILTDPLYQNGNYERGTILNGMKVARELGMTCYRSREEFDQRFDWNPTGPCDFKSLTFEVESYMEYQASKFARLYDPNCYLLLSKAMDLTNLGREYTNLAEGVSRISCDSLIVGVKQDLLVPIQEQRMIVNILQSYGYNSSLIEVDSKFGHDAMFNEQMQQDVFAPILTAMETSTMDTPREDVTMAPSSANLWQQLLRDSSVRSKLPVAHLVVVGDHECGKTALLSRLDELPARSLPLPPSLLQLTGPETADSTANASGSRATTGELLSYSTLHVLDPKAKESGSSPDAAEDVIAQVNAWALSDLSLVDLMAIALKPATLPQWTSALEGQLLRQINQLPPELKAQLYQNVKQHILDYEDPSLNSTLPKASMELSNKKEFLEEGTLAKNLGVPLVIVVSKSDLRPDNSVKMDYIEFVLRQFAIKYGAAIVYTSAKTGTNIDLLRAYLVHRAFPTQFKFDLSPQLVDRGAIFVPAGYDSLALVNQSLVGSQPKWPTDKPFEKIVPTPPDELDDSSRGTSPGAGEVRLDTHEHWLEKLERAAGAGLEELQKQSVEASKKAEAAAAARRAAAERRKREEKDVSSTHLANFFNNLLSRPEKSKSSRSLDVKKVREFATSCLTVIALSDLCTR</sequence>
<dbReference type="InterPro" id="IPR000073">
    <property type="entry name" value="AB_hydrolase_1"/>
</dbReference>
<dbReference type="SUPFAM" id="SSF52540">
    <property type="entry name" value="P-loop containing nucleoside triphosphate hydrolases"/>
    <property type="match status" value="1"/>
</dbReference>
<feature type="region of interest" description="Disordered" evidence="10">
    <location>
        <begin position="968"/>
        <end position="1001"/>
    </location>
</feature>
<evidence type="ECO:0000313" key="13">
    <source>
        <dbReference type="Proteomes" id="UP001209570"/>
    </source>
</evidence>
<dbReference type="Pfam" id="PF13181">
    <property type="entry name" value="TPR_8"/>
    <property type="match status" value="1"/>
</dbReference>
<reference evidence="12" key="1">
    <citation type="submission" date="2021-12" db="EMBL/GenBank/DDBJ databases">
        <title>Prjna785345.</title>
        <authorList>
            <person name="Rujirawat T."/>
            <person name="Krajaejun T."/>
        </authorList>
    </citation>
    <scope>NUCLEOTIDE SEQUENCE</scope>
    <source>
        <strain evidence="12">Pi057C3</strain>
    </source>
</reference>
<evidence type="ECO:0000256" key="8">
    <source>
        <dbReference type="ARBA" id="ARBA00023212"/>
    </source>
</evidence>
<evidence type="ECO:0000256" key="9">
    <source>
        <dbReference type="PROSITE-ProRule" id="PRU00339"/>
    </source>
</evidence>
<keyword evidence="13" id="KW-1185">Reference proteome</keyword>
<dbReference type="InterPro" id="IPR029058">
    <property type="entry name" value="AB_hydrolase_fold"/>
</dbReference>
<dbReference type="PROSITE" id="PS50005">
    <property type="entry name" value="TPR"/>
    <property type="match status" value="1"/>
</dbReference>
<dbReference type="GO" id="GO:0004414">
    <property type="term" value="F:homoserine O-acetyltransferase activity"/>
    <property type="evidence" value="ECO:0007669"/>
    <property type="project" value="TreeGrafter"/>
</dbReference>
<keyword evidence="6" id="KW-0243">Dynein</keyword>
<evidence type="ECO:0000259" key="11">
    <source>
        <dbReference type="Pfam" id="PF00561"/>
    </source>
</evidence>
<dbReference type="SUPFAM" id="SSF53474">
    <property type="entry name" value="alpha/beta-Hydrolases"/>
    <property type="match status" value="1"/>
</dbReference>
<dbReference type="Pfam" id="PF00561">
    <property type="entry name" value="Abhydrolase_1"/>
    <property type="match status" value="1"/>
</dbReference>
<evidence type="ECO:0000256" key="3">
    <source>
        <dbReference type="ARBA" id="ARBA00006886"/>
    </source>
</evidence>
<evidence type="ECO:0000256" key="5">
    <source>
        <dbReference type="ARBA" id="ARBA00022701"/>
    </source>
</evidence>
<gene>
    <name evidence="12" type="ORF">P43SY_000075</name>
</gene>